<gene>
    <name evidence="1" type="ORF">DAI18_17355</name>
</gene>
<keyword evidence="2" id="KW-1185">Reference proteome</keyword>
<protein>
    <submittedName>
        <fullName evidence="1">Uncharacterized protein</fullName>
    </submittedName>
</protein>
<organism evidence="1 2">
    <name type="scientific">Microvirgula aerodenitrificans</name>
    <dbReference type="NCBI Taxonomy" id="57480"/>
    <lineage>
        <taxon>Bacteria</taxon>
        <taxon>Pseudomonadati</taxon>
        <taxon>Pseudomonadota</taxon>
        <taxon>Betaproteobacteria</taxon>
        <taxon>Neisseriales</taxon>
        <taxon>Aquaspirillaceae</taxon>
        <taxon>Microvirgula</taxon>
    </lineage>
</organism>
<evidence type="ECO:0000313" key="2">
    <source>
        <dbReference type="Proteomes" id="UP000244173"/>
    </source>
</evidence>
<reference evidence="1 2" key="1">
    <citation type="submission" date="2018-04" db="EMBL/GenBank/DDBJ databases">
        <title>Denitrifier Microvirgula.</title>
        <authorList>
            <person name="Anderson E."/>
            <person name="Jang J."/>
            <person name="Ishii S."/>
        </authorList>
    </citation>
    <scope>NUCLEOTIDE SEQUENCE [LARGE SCALE GENOMIC DNA]</scope>
    <source>
        <strain evidence="1 2">BE2.4</strain>
    </source>
</reference>
<accession>A0A2S0PE20</accession>
<evidence type="ECO:0000313" key="1">
    <source>
        <dbReference type="EMBL" id="AVY95611.1"/>
    </source>
</evidence>
<sequence length="59" mass="6579">MVSVVFDPVIRAGIGSGPDINDYDTRLRGEGLVGQAVAWLNRGNILIWSELLIFMTQFR</sequence>
<dbReference type="Proteomes" id="UP000244173">
    <property type="component" value="Chromosome"/>
</dbReference>
<dbReference type="EMBL" id="CP028519">
    <property type="protein sequence ID" value="AVY95611.1"/>
    <property type="molecule type" value="Genomic_DNA"/>
</dbReference>
<name>A0A2S0PE20_9NEIS</name>
<dbReference type="AlphaFoldDB" id="A0A2S0PE20"/>
<dbReference type="KEGG" id="maer:DAI18_17355"/>
<proteinExistence type="predicted"/>